<gene>
    <name evidence="2" type="ORF">AFUS01_LOCUS31029</name>
</gene>
<dbReference type="EMBL" id="CAJVCH010485874">
    <property type="protein sequence ID" value="CAG7820647.1"/>
    <property type="molecule type" value="Genomic_DNA"/>
</dbReference>
<dbReference type="AlphaFoldDB" id="A0A8J2PEK1"/>
<dbReference type="InterPro" id="IPR007325">
    <property type="entry name" value="KFase/CYL"/>
</dbReference>
<name>A0A8J2PEK1_9HEXA</name>
<feature type="compositionally biased region" description="Polar residues" evidence="1">
    <location>
        <begin position="47"/>
        <end position="59"/>
    </location>
</feature>
<evidence type="ECO:0000256" key="1">
    <source>
        <dbReference type="SAM" id="MobiDB-lite"/>
    </source>
</evidence>
<evidence type="ECO:0000313" key="3">
    <source>
        <dbReference type="Proteomes" id="UP000708208"/>
    </source>
</evidence>
<proteinExistence type="predicted"/>
<feature type="compositionally biased region" description="Basic and acidic residues" evidence="1">
    <location>
        <begin position="35"/>
        <end position="46"/>
    </location>
</feature>
<organism evidence="2 3">
    <name type="scientific">Allacma fusca</name>
    <dbReference type="NCBI Taxonomy" id="39272"/>
    <lineage>
        <taxon>Eukaryota</taxon>
        <taxon>Metazoa</taxon>
        <taxon>Ecdysozoa</taxon>
        <taxon>Arthropoda</taxon>
        <taxon>Hexapoda</taxon>
        <taxon>Collembola</taxon>
        <taxon>Symphypleona</taxon>
        <taxon>Sminthuridae</taxon>
        <taxon>Allacma</taxon>
    </lineage>
</organism>
<feature type="non-terminal residue" evidence="2">
    <location>
        <position position="1"/>
    </location>
</feature>
<evidence type="ECO:0000313" key="2">
    <source>
        <dbReference type="EMBL" id="CAG7820647.1"/>
    </source>
</evidence>
<comment type="caution">
    <text evidence="2">The sequence shown here is derived from an EMBL/GenBank/DDBJ whole genome shotgun (WGS) entry which is preliminary data.</text>
</comment>
<protein>
    <submittedName>
        <fullName evidence="2">Uncharacterized protein</fullName>
    </submittedName>
</protein>
<accession>A0A8J2PEK1</accession>
<feature type="region of interest" description="Disordered" evidence="1">
    <location>
        <begin position="35"/>
        <end position="59"/>
    </location>
</feature>
<keyword evidence="3" id="KW-1185">Reference proteome</keyword>
<dbReference type="OrthoDB" id="7108654at2759"/>
<sequence length="124" mass="13629">WERKNGAIPPGALVLVRTGWGSRWPNRDEYYGLPEELRSGTERSEAESSNNSTIDLSGPEASNLNFPGFDASAALFLTSERQITGAGIDTLSIDPGNTKTFLAHKIFLKKRIFLIENAANLHLL</sequence>
<reference evidence="2" key="1">
    <citation type="submission" date="2021-06" db="EMBL/GenBank/DDBJ databases">
        <authorList>
            <person name="Hodson N. C."/>
            <person name="Mongue J. A."/>
            <person name="Jaron S. K."/>
        </authorList>
    </citation>
    <scope>NUCLEOTIDE SEQUENCE</scope>
</reference>
<dbReference type="GO" id="GO:0019441">
    <property type="term" value="P:L-tryptophan catabolic process to kynurenine"/>
    <property type="evidence" value="ECO:0007669"/>
    <property type="project" value="InterPro"/>
</dbReference>
<dbReference type="Proteomes" id="UP000708208">
    <property type="component" value="Unassembled WGS sequence"/>
</dbReference>
<dbReference type="GO" id="GO:0004061">
    <property type="term" value="F:arylformamidase activity"/>
    <property type="evidence" value="ECO:0007669"/>
    <property type="project" value="InterPro"/>
</dbReference>
<feature type="non-terminal residue" evidence="2">
    <location>
        <position position="124"/>
    </location>
</feature>
<dbReference type="Pfam" id="PF04199">
    <property type="entry name" value="Cyclase"/>
    <property type="match status" value="1"/>
</dbReference>